<dbReference type="EMBL" id="SODV01000002">
    <property type="protein sequence ID" value="TDW97419.1"/>
    <property type="molecule type" value="Genomic_DNA"/>
</dbReference>
<proteinExistence type="predicted"/>
<gene>
    <name evidence="2" type="ORF">EDB95_5268</name>
</gene>
<comment type="caution">
    <text evidence="2">The sequence shown here is derived from an EMBL/GenBank/DDBJ whole genome shotgun (WGS) entry which is preliminary data.</text>
</comment>
<organism evidence="2 3">
    <name type="scientific">Dinghuibacter silviterrae</name>
    <dbReference type="NCBI Taxonomy" id="1539049"/>
    <lineage>
        <taxon>Bacteria</taxon>
        <taxon>Pseudomonadati</taxon>
        <taxon>Bacteroidota</taxon>
        <taxon>Chitinophagia</taxon>
        <taxon>Chitinophagales</taxon>
        <taxon>Chitinophagaceae</taxon>
        <taxon>Dinghuibacter</taxon>
    </lineage>
</organism>
<feature type="signal peptide" evidence="1">
    <location>
        <begin position="1"/>
        <end position="20"/>
    </location>
</feature>
<protein>
    <recommendedName>
        <fullName evidence="4">3-keto-disaccharide hydrolase domain-containing protein</fullName>
    </recommendedName>
</protein>
<dbReference type="AlphaFoldDB" id="A0A4R8DI49"/>
<evidence type="ECO:0000256" key="1">
    <source>
        <dbReference type="SAM" id="SignalP"/>
    </source>
</evidence>
<evidence type="ECO:0008006" key="4">
    <source>
        <dbReference type="Google" id="ProtNLM"/>
    </source>
</evidence>
<evidence type="ECO:0000313" key="2">
    <source>
        <dbReference type="EMBL" id="TDW97419.1"/>
    </source>
</evidence>
<dbReference type="OrthoDB" id="118532at2"/>
<reference evidence="2 3" key="1">
    <citation type="submission" date="2019-03" db="EMBL/GenBank/DDBJ databases">
        <title>Genomic Encyclopedia of Type Strains, Phase IV (KMG-IV): sequencing the most valuable type-strain genomes for metagenomic binning, comparative biology and taxonomic classification.</title>
        <authorList>
            <person name="Goeker M."/>
        </authorList>
    </citation>
    <scope>NUCLEOTIDE SEQUENCE [LARGE SCALE GENOMIC DNA]</scope>
    <source>
        <strain evidence="2 3">DSM 100059</strain>
    </source>
</reference>
<accession>A0A4R8DI49</accession>
<evidence type="ECO:0000313" key="3">
    <source>
        <dbReference type="Proteomes" id="UP000294498"/>
    </source>
</evidence>
<sequence>MTPKHWAFIFLTSVTMSAAAQQQPQGYTRVNRTLSAVTGFVHMNELPGDGVAWINGKTWTGGTLECDIRGKDAFQQSFVGIAFHGANDSTFEVVYLRPFNFRSADTLRKKHAIQYIALPRFDWDTLRRTFPGKFEQPVTPAPDPNDWVHLKIIVKGKRIEAFVNGATKAALVVTSLAEMRGTKVGFWVGNGSGGDFKNLKLLY</sequence>
<dbReference type="Proteomes" id="UP000294498">
    <property type="component" value="Unassembled WGS sequence"/>
</dbReference>
<keyword evidence="3" id="KW-1185">Reference proteome</keyword>
<keyword evidence="1" id="KW-0732">Signal</keyword>
<dbReference type="Gene3D" id="2.60.120.560">
    <property type="entry name" value="Exo-inulinase, domain 1"/>
    <property type="match status" value="1"/>
</dbReference>
<dbReference type="RefSeq" id="WP_133999621.1">
    <property type="nucleotide sequence ID" value="NZ_SODV01000002.1"/>
</dbReference>
<feature type="chain" id="PRO_5020900438" description="3-keto-disaccharide hydrolase domain-containing protein" evidence="1">
    <location>
        <begin position="21"/>
        <end position="203"/>
    </location>
</feature>
<name>A0A4R8DI49_9BACT</name>